<dbReference type="PANTHER" id="PTHR10161">
    <property type="entry name" value="TARTRATE-RESISTANT ACID PHOSPHATASE TYPE 5"/>
    <property type="match status" value="1"/>
</dbReference>
<name>A0ABV6H7F9_9ACTN</name>
<gene>
    <name evidence="4" type="ORF">ACFFJD_08080</name>
</gene>
<dbReference type="InterPro" id="IPR029052">
    <property type="entry name" value="Metallo-depent_PP-like"/>
</dbReference>
<evidence type="ECO:0000256" key="1">
    <source>
        <dbReference type="ARBA" id="ARBA00022729"/>
    </source>
</evidence>
<protein>
    <submittedName>
        <fullName evidence="4">Metallophosphoesterase</fullName>
    </submittedName>
</protein>
<dbReference type="PANTHER" id="PTHR10161:SF14">
    <property type="entry name" value="TARTRATE-RESISTANT ACID PHOSPHATASE TYPE 5"/>
    <property type="match status" value="1"/>
</dbReference>
<dbReference type="InterPro" id="IPR051558">
    <property type="entry name" value="Metallophosphoesterase_PAP"/>
</dbReference>
<organism evidence="4 5">
    <name type="scientific">Gordonia phosphorivorans</name>
    <dbReference type="NCBI Taxonomy" id="1056982"/>
    <lineage>
        <taxon>Bacteria</taxon>
        <taxon>Bacillati</taxon>
        <taxon>Actinomycetota</taxon>
        <taxon>Actinomycetes</taxon>
        <taxon>Mycobacteriales</taxon>
        <taxon>Gordoniaceae</taxon>
        <taxon>Gordonia</taxon>
    </lineage>
</organism>
<dbReference type="EMBL" id="JBHLWV010000016">
    <property type="protein sequence ID" value="MFC0314808.1"/>
    <property type="molecule type" value="Genomic_DNA"/>
</dbReference>
<dbReference type="Proteomes" id="UP001589783">
    <property type="component" value="Unassembled WGS sequence"/>
</dbReference>
<dbReference type="InterPro" id="IPR004843">
    <property type="entry name" value="Calcineurin-like_PHP"/>
</dbReference>
<keyword evidence="5" id="KW-1185">Reference proteome</keyword>
<dbReference type="InterPro" id="IPR006311">
    <property type="entry name" value="TAT_signal"/>
</dbReference>
<keyword evidence="2" id="KW-0378">Hydrolase</keyword>
<reference evidence="4 5" key="1">
    <citation type="submission" date="2024-09" db="EMBL/GenBank/DDBJ databases">
        <authorList>
            <person name="Sun Q."/>
            <person name="Mori K."/>
        </authorList>
    </citation>
    <scope>NUCLEOTIDE SEQUENCE [LARGE SCALE GENOMIC DNA]</scope>
    <source>
        <strain evidence="4 5">CCM 7957</strain>
    </source>
</reference>
<comment type="caution">
    <text evidence="4">The sequence shown here is derived from an EMBL/GenBank/DDBJ whole genome shotgun (WGS) entry which is preliminary data.</text>
</comment>
<evidence type="ECO:0000259" key="3">
    <source>
        <dbReference type="Pfam" id="PF00149"/>
    </source>
</evidence>
<feature type="domain" description="Calcineurin-like phosphoesterase" evidence="3">
    <location>
        <begin position="65"/>
        <end position="285"/>
    </location>
</feature>
<dbReference type="Pfam" id="PF00149">
    <property type="entry name" value="Metallophos"/>
    <property type="match status" value="1"/>
</dbReference>
<dbReference type="RefSeq" id="WP_382362897.1">
    <property type="nucleotide sequence ID" value="NZ_JBHLWV010000016.1"/>
</dbReference>
<proteinExistence type="predicted"/>
<evidence type="ECO:0000313" key="4">
    <source>
        <dbReference type="EMBL" id="MFC0314808.1"/>
    </source>
</evidence>
<dbReference type="PROSITE" id="PS51318">
    <property type="entry name" value="TAT"/>
    <property type="match status" value="1"/>
</dbReference>
<sequence length="364" mass="39000">MTDNLSQPGDSGDLSQSGGAGVKRRSFLVGAAAAAGAAAAWGGVPAGTASAAPRFPMPKDKQSLHVLVTGDAGTGEAPQYAVTKAARKIHAAKPFDIAVGLGDNIYESGPNGPDDAQFHAKFEKPNAGLDFPWLMALGNHDNTAVFPGDGGWLLRGDTEVDYARKSRRWYMPARYYSVDLGVAEFFVVDGNPCAAYIPPFLSPEWEPGGHYMTRQAKWLDRALSASTAQWKLVCTHHPYANNGPHGPAGAYDGLPAPLNGQPWKDFLERHVAGRAHFLLSGHDHSQQVIDAVPGFKGTRQIVAGASAKTVHGRSSGEFRAKYENFTERGFMTMDVQPSALTLTAYEVSANKPDARAAYTATYRR</sequence>
<evidence type="ECO:0000313" key="5">
    <source>
        <dbReference type="Proteomes" id="UP001589783"/>
    </source>
</evidence>
<keyword evidence="1" id="KW-0732">Signal</keyword>
<evidence type="ECO:0000256" key="2">
    <source>
        <dbReference type="ARBA" id="ARBA00022801"/>
    </source>
</evidence>
<accession>A0ABV6H7F9</accession>
<dbReference type="Gene3D" id="3.60.21.10">
    <property type="match status" value="1"/>
</dbReference>
<dbReference type="SUPFAM" id="SSF56300">
    <property type="entry name" value="Metallo-dependent phosphatases"/>
    <property type="match status" value="1"/>
</dbReference>